<dbReference type="SUPFAM" id="SSF49464">
    <property type="entry name" value="Carboxypeptidase regulatory domain-like"/>
    <property type="match status" value="1"/>
</dbReference>
<feature type="chain" id="PRO_5035217370" description="TonB-dependent receptor" evidence="1">
    <location>
        <begin position="19"/>
        <end position="132"/>
    </location>
</feature>
<keyword evidence="1" id="KW-0732">Signal</keyword>
<dbReference type="Proteomes" id="UP000612329">
    <property type="component" value="Unassembled WGS sequence"/>
</dbReference>
<organism evidence="2 3">
    <name type="scientific">Yeosuana aromativorans</name>
    <dbReference type="NCBI Taxonomy" id="288019"/>
    <lineage>
        <taxon>Bacteria</taxon>
        <taxon>Pseudomonadati</taxon>
        <taxon>Bacteroidota</taxon>
        <taxon>Flavobacteriia</taxon>
        <taxon>Flavobacteriales</taxon>
        <taxon>Flavobacteriaceae</taxon>
        <taxon>Yeosuana</taxon>
    </lineage>
</organism>
<protein>
    <recommendedName>
        <fullName evidence="4">TonB-dependent receptor</fullName>
    </recommendedName>
</protein>
<dbReference type="Gene3D" id="2.60.40.1120">
    <property type="entry name" value="Carboxypeptidase-like, regulatory domain"/>
    <property type="match status" value="1"/>
</dbReference>
<proteinExistence type="predicted"/>
<evidence type="ECO:0008006" key="4">
    <source>
        <dbReference type="Google" id="ProtNLM"/>
    </source>
</evidence>
<evidence type="ECO:0000313" key="3">
    <source>
        <dbReference type="Proteomes" id="UP000612329"/>
    </source>
</evidence>
<feature type="signal peptide" evidence="1">
    <location>
        <begin position="1"/>
        <end position="18"/>
    </location>
</feature>
<dbReference type="EMBL" id="BMNR01000001">
    <property type="protein sequence ID" value="GGK13458.1"/>
    <property type="molecule type" value="Genomic_DNA"/>
</dbReference>
<evidence type="ECO:0000256" key="1">
    <source>
        <dbReference type="SAM" id="SignalP"/>
    </source>
</evidence>
<dbReference type="Pfam" id="PF13715">
    <property type="entry name" value="CarbopepD_reg_2"/>
    <property type="match status" value="1"/>
</dbReference>
<accession>A0A8J3FHA2</accession>
<keyword evidence="3" id="KW-1185">Reference proteome</keyword>
<reference evidence="2" key="1">
    <citation type="journal article" date="2014" name="Int. J. Syst. Evol. Microbiol.">
        <title>Complete genome sequence of Corynebacterium casei LMG S-19264T (=DSM 44701T), isolated from a smear-ripened cheese.</title>
        <authorList>
            <consortium name="US DOE Joint Genome Institute (JGI-PGF)"/>
            <person name="Walter F."/>
            <person name="Albersmeier A."/>
            <person name="Kalinowski J."/>
            <person name="Ruckert C."/>
        </authorList>
    </citation>
    <scope>NUCLEOTIDE SEQUENCE</scope>
    <source>
        <strain evidence="2">JCM 12862</strain>
    </source>
</reference>
<evidence type="ECO:0000313" key="2">
    <source>
        <dbReference type="EMBL" id="GGK13458.1"/>
    </source>
</evidence>
<comment type="caution">
    <text evidence="2">The sequence shown here is derived from an EMBL/GenBank/DDBJ whole genome shotgun (WGS) entry which is preliminary data.</text>
</comment>
<dbReference type="AlphaFoldDB" id="A0A8J3FHA2"/>
<gene>
    <name evidence="2" type="ORF">GCM10007962_04710</name>
</gene>
<reference evidence="2" key="2">
    <citation type="submission" date="2020-09" db="EMBL/GenBank/DDBJ databases">
        <authorList>
            <person name="Sun Q."/>
            <person name="Ohkuma M."/>
        </authorList>
    </citation>
    <scope>NUCLEOTIDE SEQUENCE</scope>
    <source>
        <strain evidence="2">JCM 12862</strain>
    </source>
</reference>
<dbReference type="InterPro" id="IPR008969">
    <property type="entry name" value="CarboxyPept-like_regulatory"/>
</dbReference>
<sequence length="132" mass="13850">MKSLFTLVLLAFSTLGFAQNTGIVVGKVTDNAVNNEPLIYANISIKGTAIEASTDMTGLFHIENLADGDYTLICSFAGYETKELNIHVSAMEPTQIALSLNPSTVSLNDLAALGIDVAAAKDNGKTSVALNN</sequence>
<dbReference type="RefSeq" id="WP_188649666.1">
    <property type="nucleotide sequence ID" value="NZ_BMNR01000001.1"/>
</dbReference>
<name>A0A8J3FHA2_9FLAO</name>